<gene>
    <name evidence="11" type="ORF">G4L39_12720</name>
</gene>
<evidence type="ECO:0000259" key="10">
    <source>
        <dbReference type="Pfam" id="PF07670"/>
    </source>
</evidence>
<evidence type="ECO:0000256" key="7">
    <source>
        <dbReference type="SAM" id="Phobius"/>
    </source>
</evidence>
<feature type="transmembrane region" description="Helical" evidence="7">
    <location>
        <begin position="207"/>
        <end position="229"/>
    </location>
</feature>
<feature type="domain" description="Nucleoside transporter/FeoB GTPase Gate" evidence="10">
    <location>
        <begin position="102"/>
        <end position="199"/>
    </location>
</feature>
<evidence type="ECO:0000256" key="4">
    <source>
        <dbReference type="ARBA" id="ARBA00022692"/>
    </source>
</evidence>
<dbReference type="InterPro" id="IPR008276">
    <property type="entry name" value="C_nuclsd_transpt"/>
</dbReference>
<name>A0A6M1S4P8_9BACT</name>
<keyword evidence="3" id="KW-1003">Cell membrane</keyword>
<reference evidence="11 12" key="1">
    <citation type="submission" date="2020-02" db="EMBL/GenBank/DDBJ databases">
        <title>Draft genome sequence of Limisphaera ngatamarikiensis NGM72.4T, a thermophilic Verrucomicrobia grouped in subdivision 3.</title>
        <authorList>
            <person name="Carere C.R."/>
            <person name="Steen J."/>
            <person name="Hugenholtz P."/>
            <person name="Stott M.B."/>
        </authorList>
    </citation>
    <scope>NUCLEOTIDE SEQUENCE [LARGE SCALE GENOMIC DNA]</scope>
    <source>
        <strain evidence="11 12">NGM72.4</strain>
    </source>
</reference>
<organism evidence="11 12">
    <name type="scientific">Limisphaera ngatamarikiensis</name>
    <dbReference type="NCBI Taxonomy" id="1324935"/>
    <lineage>
        <taxon>Bacteria</taxon>
        <taxon>Pseudomonadati</taxon>
        <taxon>Verrucomicrobiota</taxon>
        <taxon>Verrucomicrobiia</taxon>
        <taxon>Limisphaerales</taxon>
        <taxon>Limisphaeraceae</taxon>
        <taxon>Limisphaera</taxon>
    </lineage>
</organism>
<feature type="transmembrane region" description="Helical" evidence="7">
    <location>
        <begin position="363"/>
        <end position="386"/>
    </location>
</feature>
<evidence type="ECO:0000313" key="12">
    <source>
        <dbReference type="Proteomes" id="UP000477311"/>
    </source>
</evidence>
<dbReference type="PANTHER" id="PTHR10590">
    <property type="entry name" value="SODIUM/NUCLEOSIDE COTRANSPORTER"/>
    <property type="match status" value="1"/>
</dbReference>
<dbReference type="InterPro" id="IPR011657">
    <property type="entry name" value="CNT_C_dom"/>
</dbReference>
<dbReference type="Pfam" id="PF01773">
    <property type="entry name" value="Nucleos_tra2_N"/>
    <property type="match status" value="1"/>
</dbReference>
<evidence type="ECO:0000256" key="5">
    <source>
        <dbReference type="ARBA" id="ARBA00022989"/>
    </source>
</evidence>
<dbReference type="PANTHER" id="PTHR10590:SF4">
    <property type="entry name" value="SOLUTE CARRIER FAMILY 28 MEMBER 3"/>
    <property type="match status" value="1"/>
</dbReference>
<dbReference type="GO" id="GO:0015293">
    <property type="term" value="F:symporter activity"/>
    <property type="evidence" value="ECO:0007669"/>
    <property type="project" value="TreeGrafter"/>
</dbReference>
<sequence>MELRVVSLLGLVTMVLLAWSVSADRRRFPWRTVGWGLALQFGLALLLLKTAGGQAVFEAAGRAIRALTAFADEGSRFVFGPLADAALMNHVFQGRGLVFAILVTGTIILVSSLSALLYHWGVLQRVVRAMAWVMRWLMGTSGAETLSAAANVFMGQTEAPLLVRPYIPGMTRSELLCLMTGGMATIAGGVAAVYARMGAEAGHPEMAGHLLTASVMNAPAALFMSKILLPETEVSETAGGQLKDPPRTTVNSLEALCQGAGEGLRLSLNVLAMLIAFVAVVALANGLLAGPQRWLGVSDPVTLQDLLGWLNAPFAWLLGVPAADCVTVGRILGERIVLNEFIGYATLTHPDTVLSERGFVLTTYALCGFANFTSIAIQVGGIGSLAPERRGDMARLGLRAMVGGVLATYVTACMVGVLL</sequence>
<dbReference type="EMBL" id="JAAKYA010000082">
    <property type="protein sequence ID" value="NGO40250.1"/>
    <property type="molecule type" value="Genomic_DNA"/>
</dbReference>
<evidence type="ECO:0000313" key="11">
    <source>
        <dbReference type="EMBL" id="NGO40250.1"/>
    </source>
</evidence>
<dbReference type="Proteomes" id="UP000477311">
    <property type="component" value="Unassembled WGS sequence"/>
</dbReference>
<dbReference type="InterPro" id="IPR002668">
    <property type="entry name" value="CNT_N_dom"/>
</dbReference>
<comment type="caution">
    <text evidence="11">The sequence shown here is derived from an EMBL/GenBank/DDBJ whole genome shotgun (WGS) entry which is preliminary data.</text>
</comment>
<dbReference type="GO" id="GO:0005886">
    <property type="term" value="C:plasma membrane"/>
    <property type="evidence" value="ECO:0007669"/>
    <property type="project" value="UniProtKB-SubCell"/>
</dbReference>
<dbReference type="InterPro" id="IPR011642">
    <property type="entry name" value="Gate_dom"/>
</dbReference>
<feature type="transmembrane region" description="Helical" evidence="7">
    <location>
        <begin position="268"/>
        <end position="288"/>
    </location>
</feature>
<feature type="transmembrane region" description="Helical" evidence="7">
    <location>
        <begin position="132"/>
        <end position="154"/>
    </location>
</feature>
<keyword evidence="6 7" id="KW-0472">Membrane</keyword>
<feature type="domain" description="Concentrative nucleoside transporter C-terminal" evidence="9">
    <location>
        <begin position="209"/>
        <end position="416"/>
    </location>
</feature>
<dbReference type="AlphaFoldDB" id="A0A6M1S4P8"/>
<dbReference type="RefSeq" id="WP_165108641.1">
    <property type="nucleotide sequence ID" value="NZ_JAAKYA010000082.1"/>
</dbReference>
<keyword evidence="5 7" id="KW-1133">Transmembrane helix</keyword>
<comment type="subcellular location">
    <subcellularLocation>
        <location evidence="1">Cell membrane</location>
        <topology evidence="1">Multi-pass membrane protein</topology>
    </subcellularLocation>
</comment>
<accession>A0A6M1S4P8</accession>
<protein>
    <submittedName>
        <fullName evidence="11">Na+ dependent nucleoside transporter domain protein</fullName>
    </submittedName>
</protein>
<evidence type="ECO:0000259" key="8">
    <source>
        <dbReference type="Pfam" id="PF01773"/>
    </source>
</evidence>
<comment type="similarity">
    <text evidence="2">Belongs to the concentrative nucleoside transporter (CNT) (TC 2.A.41) family.</text>
</comment>
<feature type="domain" description="Concentrative nucleoside transporter N-terminal" evidence="8">
    <location>
        <begin position="9"/>
        <end position="82"/>
    </location>
</feature>
<feature type="transmembrane region" description="Helical" evidence="7">
    <location>
        <begin position="398"/>
        <end position="418"/>
    </location>
</feature>
<dbReference type="Pfam" id="PF07670">
    <property type="entry name" value="Gate"/>
    <property type="match status" value="1"/>
</dbReference>
<dbReference type="GO" id="GO:0005337">
    <property type="term" value="F:nucleoside transmembrane transporter activity"/>
    <property type="evidence" value="ECO:0007669"/>
    <property type="project" value="InterPro"/>
</dbReference>
<feature type="transmembrane region" description="Helical" evidence="7">
    <location>
        <begin position="97"/>
        <end position="120"/>
    </location>
</feature>
<evidence type="ECO:0000256" key="3">
    <source>
        <dbReference type="ARBA" id="ARBA00022475"/>
    </source>
</evidence>
<evidence type="ECO:0000256" key="1">
    <source>
        <dbReference type="ARBA" id="ARBA00004651"/>
    </source>
</evidence>
<evidence type="ECO:0000259" key="9">
    <source>
        <dbReference type="Pfam" id="PF07662"/>
    </source>
</evidence>
<keyword evidence="12" id="KW-1185">Reference proteome</keyword>
<feature type="transmembrane region" description="Helical" evidence="7">
    <location>
        <begin position="175"/>
        <end position="195"/>
    </location>
</feature>
<feature type="transmembrane region" description="Helical" evidence="7">
    <location>
        <begin position="33"/>
        <end position="52"/>
    </location>
</feature>
<dbReference type="Pfam" id="PF07662">
    <property type="entry name" value="Nucleos_tra2_C"/>
    <property type="match status" value="1"/>
</dbReference>
<evidence type="ECO:0000256" key="6">
    <source>
        <dbReference type="ARBA" id="ARBA00023136"/>
    </source>
</evidence>
<keyword evidence="4 7" id="KW-0812">Transmembrane</keyword>
<proteinExistence type="inferred from homology"/>
<evidence type="ECO:0000256" key="2">
    <source>
        <dbReference type="ARBA" id="ARBA00009033"/>
    </source>
</evidence>